<keyword evidence="1" id="KW-0378">Hydrolase</keyword>
<dbReference type="Pfam" id="PF01520">
    <property type="entry name" value="Amidase_3"/>
    <property type="match status" value="1"/>
</dbReference>
<dbReference type="GO" id="GO:0008745">
    <property type="term" value="F:N-acetylmuramoyl-L-alanine amidase activity"/>
    <property type="evidence" value="ECO:0007669"/>
    <property type="project" value="InterPro"/>
</dbReference>
<proteinExistence type="predicted"/>
<organism evidence="3 4">
    <name type="scientific">Thermanaeromonas toyohensis ToBE</name>
    <dbReference type="NCBI Taxonomy" id="698762"/>
    <lineage>
        <taxon>Bacteria</taxon>
        <taxon>Bacillati</taxon>
        <taxon>Bacillota</taxon>
        <taxon>Clostridia</taxon>
        <taxon>Neomoorellales</taxon>
        <taxon>Neomoorellaceae</taxon>
        <taxon>Thermanaeromonas</taxon>
    </lineage>
</organism>
<evidence type="ECO:0000259" key="2">
    <source>
        <dbReference type="Pfam" id="PF01520"/>
    </source>
</evidence>
<dbReference type="PANTHER" id="PTHR30404">
    <property type="entry name" value="N-ACETYLMURAMOYL-L-ALANINE AMIDASE"/>
    <property type="match status" value="1"/>
</dbReference>
<keyword evidence="4" id="KW-1185">Reference proteome</keyword>
<dbReference type="GO" id="GO:0009253">
    <property type="term" value="P:peptidoglycan catabolic process"/>
    <property type="evidence" value="ECO:0007669"/>
    <property type="project" value="InterPro"/>
</dbReference>
<dbReference type="SUPFAM" id="SSF53187">
    <property type="entry name" value="Zn-dependent exopeptidases"/>
    <property type="match status" value="1"/>
</dbReference>
<evidence type="ECO:0000256" key="1">
    <source>
        <dbReference type="ARBA" id="ARBA00022801"/>
    </source>
</evidence>
<dbReference type="STRING" id="698762.SAMN00808754_0480"/>
<evidence type="ECO:0000313" key="3">
    <source>
        <dbReference type="EMBL" id="SMB91570.1"/>
    </source>
</evidence>
<dbReference type="EMBL" id="LT838272">
    <property type="protein sequence ID" value="SMB91570.1"/>
    <property type="molecule type" value="Genomic_DNA"/>
</dbReference>
<dbReference type="Proteomes" id="UP000192569">
    <property type="component" value="Chromosome I"/>
</dbReference>
<gene>
    <name evidence="3" type="ORF">SAMN00808754_0480</name>
</gene>
<dbReference type="InterPro" id="IPR002508">
    <property type="entry name" value="MurNAc-LAA_cat"/>
</dbReference>
<evidence type="ECO:0000313" key="4">
    <source>
        <dbReference type="Proteomes" id="UP000192569"/>
    </source>
</evidence>
<dbReference type="PANTHER" id="PTHR30404:SF0">
    <property type="entry name" value="N-ACETYLMURAMOYL-L-ALANINE AMIDASE AMIC"/>
    <property type="match status" value="1"/>
</dbReference>
<accession>A0A1W1VEE3</accession>
<dbReference type="GO" id="GO:0030288">
    <property type="term" value="C:outer membrane-bounded periplasmic space"/>
    <property type="evidence" value="ECO:0007669"/>
    <property type="project" value="TreeGrafter"/>
</dbReference>
<dbReference type="Gene3D" id="3.40.630.40">
    <property type="entry name" value="Zn-dependent exopeptidases"/>
    <property type="match status" value="1"/>
</dbReference>
<reference evidence="3 4" key="1">
    <citation type="submission" date="2017-04" db="EMBL/GenBank/DDBJ databases">
        <authorList>
            <person name="Afonso C.L."/>
            <person name="Miller P.J."/>
            <person name="Scott M.A."/>
            <person name="Spackman E."/>
            <person name="Goraichik I."/>
            <person name="Dimitrov K.M."/>
            <person name="Suarez D.L."/>
            <person name="Swayne D.E."/>
        </authorList>
    </citation>
    <scope>NUCLEOTIDE SEQUENCE [LARGE SCALE GENOMIC DNA]</scope>
    <source>
        <strain evidence="3 4">ToBE</strain>
    </source>
</reference>
<feature type="domain" description="MurNAc-LAA" evidence="2">
    <location>
        <begin position="123"/>
        <end position="286"/>
    </location>
</feature>
<dbReference type="RefSeq" id="WP_084663684.1">
    <property type="nucleotide sequence ID" value="NZ_LT838272.1"/>
</dbReference>
<name>A0A1W1VEE3_9FIRM</name>
<sequence length="298" mass="33218">MEELPRFTNIFSRLQIQEEGEDESLIVVEATGPFPFELVAEDPYLYRLKARGKLNMFAGPLEVRDGIVRQVFIQEEGAGEVSFLIHLEVPAEGFATAQGGLPARAIVHISRRPMREFYQGRRVVIDPGHGGPDAGYRGPVNLWGKDVVWTTAQEFATALKHLGVEVVITREGEENPSWEERIKKAGPGTALFLSIHTHGSMDRKVRGAAVRYNPRVKGGEVLGRMVLEAITSKTKVPGRGIEPCHELADLGEIPALLLETVTITNWVDEGILRNPYFHRKLTLATLSAFYHFTFKGQH</sequence>
<dbReference type="AlphaFoldDB" id="A0A1W1VEE3"/>
<protein>
    <submittedName>
        <fullName evidence="3">N-acetylmuramoyl-L-alanine amidase</fullName>
    </submittedName>
</protein>
<dbReference type="CDD" id="cd02696">
    <property type="entry name" value="MurNAc-LAA"/>
    <property type="match status" value="1"/>
</dbReference>
<dbReference type="InterPro" id="IPR050695">
    <property type="entry name" value="N-acetylmuramoyl_amidase_3"/>
</dbReference>
<dbReference type="OrthoDB" id="43070at2"/>